<reference evidence="1" key="1">
    <citation type="submission" date="2021-01" db="EMBL/GenBank/DDBJ databases">
        <authorList>
            <person name="Corre E."/>
            <person name="Pelletier E."/>
            <person name="Niang G."/>
            <person name="Scheremetjew M."/>
            <person name="Finn R."/>
            <person name="Kale V."/>
            <person name="Holt S."/>
            <person name="Cochrane G."/>
            <person name="Meng A."/>
            <person name="Brown T."/>
            <person name="Cohen L."/>
        </authorList>
    </citation>
    <scope>NUCLEOTIDE SEQUENCE</scope>
    <source>
        <strain evidence="1">CCMP645</strain>
    </source>
</reference>
<proteinExistence type="predicted"/>
<dbReference type="EMBL" id="HBIZ01008855">
    <property type="protein sequence ID" value="CAE0752591.1"/>
    <property type="molecule type" value="Transcribed_RNA"/>
</dbReference>
<organism evidence="1">
    <name type="scientific">Chrysotila carterae</name>
    <name type="common">Marine alga</name>
    <name type="synonym">Syracosphaera carterae</name>
    <dbReference type="NCBI Taxonomy" id="13221"/>
    <lineage>
        <taxon>Eukaryota</taxon>
        <taxon>Haptista</taxon>
        <taxon>Haptophyta</taxon>
        <taxon>Prymnesiophyceae</taxon>
        <taxon>Isochrysidales</taxon>
        <taxon>Isochrysidaceae</taxon>
        <taxon>Chrysotila</taxon>
    </lineage>
</organism>
<name>A0A7S4B3D4_CHRCT</name>
<sequence>MRRTPFVLAGGVRRSCGARGYGGAVTQPHAVDTYLSNEESIEAVHSGAEENEARNSDVIVLTSFAATTWEMNRMFLLDFDQLYRAMMISTHGNGCDLIYTDYLRRNGGIVHDLPRNATKFGFVSQESQQEGGYKDKPEHYVARSKICRCLANKDTSPGCAHNRLPS</sequence>
<protein>
    <submittedName>
        <fullName evidence="1">Uncharacterized protein</fullName>
    </submittedName>
</protein>
<dbReference type="AlphaFoldDB" id="A0A7S4B3D4"/>
<gene>
    <name evidence="1" type="ORF">PCAR00345_LOCUS5176</name>
</gene>
<accession>A0A7S4B3D4</accession>
<evidence type="ECO:0000313" key="1">
    <source>
        <dbReference type="EMBL" id="CAE0752591.1"/>
    </source>
</evidence>